<keyword evidence="1" id="KW-0175">Coiled coil</keyword>
<accession>A0ABS2NM70</accession>
<evidence type="ECO:0000256" key="2">
    <source>
        <dbReference type="SAM" id="Phobius"/>
    </source>
</evidence>
<dbReference type="Pfam" id="PF11382">
    <property type="entry name" value="MctB"/>
    <property type="match status" value="1"/>
</dbReference>
<keyword evidence="4" id="KW-1185">Reference proteome</keyword>
<dbReference type="Proteomes" id="UP001314796">
    <property type="component" value="Unassembled WGS sequence"/>
</dbReference>
<dbReference type="InterPro" id="IPR021522">
    <property type="entry name" value="MctB"/>
</dbReference>
<evidence type="ECO:0000313" key="3">
    <source>
        <dbReference type="EMBL" id="MBM7614020.1"/>
    </source>
</evidence>
<dbReference type="EMBL" id="JAFBEE010000002">
    <property type="protein sequence ID" value="MBM7614020.1"/>
    <property type="molecule type" value="Genomic_DNA"/>
</dbReference>
<gene>
    <name evidence="3" type="ORF">JOC73_000529</name>
</gene>
<feature type="coiled-coil region" evidence="1">
    <location>
        <begin position="35"/>
        <end position="62"/>
    </location>
</feature>
<evidence type="ECO:0000256" key="1">
    <source>
        <dbReference type="SAM" id="Coils"/>
    </source>
</evidence>
<name>A0ABS2NM70_9FIRM</name>
<reference evidence="3 4" key="1">
    <citation type="submission" date="2021-01" db="EMBL/GenBank/DDBJ databases">
        <title>Genomic Encyclopedia of Type Strains, Phase IV (KMG-IV): sequencing the most valuable type-strain genomes for metagenomic binning, comparative biology and taxonomic classification.</title>
        <authorList>
            <person name="Goeker M."/>
        </authorList>
    </citation>
    <scope>NUCLEOTIDE SEQUENCE [LARGE SCALE GENOMIC DNA]</scope>
    <source>
        <strain evidence="3 4">DSM 25890</strain>
    </source>
</reference>
<comment type="caution">
    <text evidence="3">The sequence shown here is derived from an EMBL/GenBank/DDBJ whole genome shotgun (WGS) entry which is preliminary data.</text>
</comment>
<evidence type="ECO:0000313" key="4">
    <source>
        <dbReference type="Proteomes" id="UP001314796"/>
    </source>
</evidence>
<proteinExistence type="predicted"/>
<protein>
    <recommendedName>
        <fullName evidence="5">Copper transport outer membrane protein, MctB</fullName>
    </recommendedName>
</protein>
<evidence type="ECO:0008006" key="5">
    <source>
        <dbReference type="Google" id="ProtNLM"/>
    </source>
</evidence>
<keyword evidence="2" id="KW-0812">Transmembrane</keyword>
<dbReference type="RefSeq" id="WP_204400297.1">
    <property type="nucleotide sequence ID" value="NZ_JAFBEE010000002.1"/>
</dbReference>
<feature type="transmembrane region" description="Helical" evidence="2">
    <location>
        <begin position="6"/>
        <end position="28"/>
    </location>
</feature>
<sequence length="288" mass="32730">MINMRYYVITIASIFIALGIGIVIGFNINSDGLYISQQEIIVEALEEKFSELNKEKVYFTQEIDKLVKEKEKNIAFIDHVYQEMTSEKLRGLNIGIIITSEDYYYKDIRSTLEKSGANVPIEIQYANKVFALTDKEINEINNRFHLTVADSKELISAINQEVVNLLTFGEISQLLSYFMGEDFVHLTGNLVELKENPIQNVVLAGGGIAPDQRVETVDLDIIRKCLKNLITVVGVERGDVGYSYLPHYKRMDISAVDHINTPMGQISLILELKKIENIQASEESWELE</sequence>
<organism evidence="3 4">
    <name type="scientific">Alkaliphilus hydrothermalis</name>
    <dbReference type="NCBI Taxonomy" id="1482730"/>
    <lineage>
        <taxon>Bacteria</taxon>
        <taxon>Bacillati</taxon>
        <taxon>Bacillota</taxon>
        <taxon>Clostridia</taxon>
        <taxon>Peptostreptococcales</taxon>
        <taxon>Natronincolaceae</taxon>
        <taxon>Alkaliphilus</taxon>
    </lineage>
</organism>
<keyword evidence="2" id="KW-0472">Membrane</keyword>
<keyword evidence="2" id="KW-1133">Transmembrane helix</keyword>